<sequence length="186" mass="20311">MPEQNSEAPSTLSRRAAITAVAAVPLSVAELALGPAAAGDEVTQLIKRAAEKNAAFMRGDMDRWFSLARLAPDFTLMQPFGGEASHGFDASPPRLAELARFFRSGETSLEVAQTYASGRFIVLVMVERQQAEVGGLPNQDWSLRVTEVYRNDGSEWQLVHRHADPLVRRIALQQAATLARGGHQNE</sequence>
<dbReference type="InterPro" id="IPR037401">
    <property type="entry name" value="SnoaL-like"/>
</dbReference>
<gene>
    <name evidence="2" type="ORF">WN72_05290</name>
</gene>
<dbReference type="EMBL" id="CP030050">
    <property type="protein sequence ID" value="QOZ65897.1"/>
    <property type="molecule type" value="Genomic_DNA"/>
</dbReference>
<dbReference type="Proteomes" id="UP000594015">
    <property type="component" value="Chromosome"/>
</dbReference>
<evidence type="ECO:0000259" key="1">
    <source>
        <dbReference type="Pfam" id="PF13474"/>
    </source>
</evidence>
<reference evidence="2 3" key="1">
    <citation type="submission" date="2018-06" db="EMBL/GenBank/DDBJ databases">
        <title>Comparative genomics of Bradyrhizobium nodulating Arachidis hypogaea.</title>
        <authorList>
            <person name="Li Y."/>
        </authorList>
    </citation>
    <scope>NUCLEOTIDE SEQUENCE [LARGE SCALE GENOMIC DNA]</scope>
    <source>
        <strain evidence="2 3">CCBAU 051107</strain>
    </source>
</reference>
<dbReference type="InterPro" id="IPR032710">
    <property type="entry name" value="NTF2-like_dom_sf"/>
</dbReference>
<dbReference type="SUPFAM" id="SSF54427">
    <property type="entry name" value="NTF2-like"/>
    <property type="match status" value="1"/>
</dbReference>
<feature type="domain" description="SnoaL-like" evidence="1">
    <location>
        <begin position="53"/>
        <end position="163"/>
    </location>
</feature>
<dbReference type="Gene3D" id="3.10.450.50">
    <property type="match status" value="1"/>
</dbReference>
<dbReference type="InterPro" id="IPR006311">
    <property type="entry name" value="TAT_signal"/>
</dbReference>
<evidence type="ECO:0000313" key="3">
    <source>
        <dbReference type="Proteomes" id="UP000594015"/>
    </source>
</evidence>
<accession>A0AAE7NJ04</accession>
<organism evidence="2 3">
    <name type="scientific">Bradyrhizobium arachidis</name>
    <dbReference type="NCBI Taxonomy" id="858423"/>
    <lineage>
        <taxon>Bacteria</taxon>
        <taxon>Pseudomonadati</taxon>
        <taxon>Pseudomonadota</taxon>
        <taxon>Alphaproteobacteria</taxon>
        <taxon>Hyphomicrobiales</taxon>
        <taxon>Nitrobacteraceae</taxon>
        <taxon>Bradyrhizobium</taxon>
    </lineage>
</organism>
<dbReference type="PROSITE" id="PS51318">
    <property type="entry name" value="TAT"/>
    <property type="match status" value="1"/>
</dbReference>
<dbReference type="RefSeq" id="WP_092219606.1">
    <property type="nucleotide sequence ID" value="NZ_CP030050.1"/>
</dbReference>
<protein>
    <submittedName>
        <fullName evidence="2">DUF4440 domain-containing protein</fullName>
    </submittedName>
</protein>
<evidence type="ECO:0000313" key="2">
    <source>
        <dbReference type="EMBL" id="QOZ65897.1"/>
    </source>
</evidence>
<dbReference type="AlphaFoldDB" id="A0AAE7NJ04"/>
<dbReference type="Pfam" id="PF13474">
    <property type="entry name" value="SnoaL_3"/>
    <property type="match status" value="1"/>
</dbReference>
<name>A0AAE7NJ04_9BRAD</name>
<proteinExistence type="predicted"/>
<dbReference type="KEGG" id="barh:WN72_05290"/>